<dbReference type="GO" id="GO:0003677">
    <property type="term" value="F:DNA binding"/>
    <property type="evidence" value="ECO:0007669"/>
    <property type="project" value="InterPro"/>
</dbReference>
<accession>A0A813EI03</accession>
<evidence type="ECO:0000256" key="2">
    <source>
        <dbReference type="SAM" id="MobiDB-lite"/>
    </source>
</evidence>
<feature type="region of interest" description="Disordered" evidence="2">
    <location>
        <begin position="93"/>
        <end position="115"/>
    </location>
</feature>
<dbReference type="OrthoDB" id="447521at2759"/>
<feature type="compositionally biased region" description="Low complexity" evidence="2">
    <location>
        <begin position="97"/>
        <end position="115"/>
    </location>
</feature>
<protein>
    <submittedName>
        <fullName evidence="3">Uncharacterized protein</fullName>
    </submittedName>
</protein>
<gene>
    <name evidence="3" type="ORF">PGLA1383_LOCUS20018</name>
</gene>
<name>A0A813EI03_POLGL</name>
<sequence>MAPKRSKMPRLLPWPTTTLANINPIPPQVLPTCAPSSQSAAVSTYTESVGAGVTGIQSATNLAVCPPSLSQPGWGASEKYGITSPDYPHIEQRTVRSEPASSQPPSSSSSSAAGVSSVATVGGRRFQEVVYRRGSASTLSDLLISPVAQVGAFNHLMDNLVATTSRAPRASCLKMWLRLHHGLFGVESEPFPITQRSLIAVSSILFAANYRSGANYIARAKDRHRELGHQWTSDIQWAELKVNRAFARGSGTDRQSAPLDPTMVSTAIGSLPELPHGLHDPARCILIGSFFLLRELELAAARVGDLTLDMLKRTVTLRLPISKTDQGGAGTSRIWPCCCLGTITVPCAFCCMCCHVESLALKFGVRSTLTSFPLFPSCDGLPVTKAAVVLAIEAMAVHLGLPLLDTLGRRAFGGHSLRVSGAQYLASRGLSLAIICAMGRWGSSAVLRYIGQTASAASLAPHISALLRGESGCGGGSEAIPWNRPRFLRAPCEQAAALDGFELSLSDVSVAIDKLNRNLNMVSATADFIHTHEQNPSLVLNSVSDVVHFIKGNSTNSGTPLSWTTRCGVPFQHKFNFGFIGETERHKHKTCSSCFTSRVSEFADTTAAPPQTIAALPVEEAVCLGSSSSESIDSEPEGPTGAPHPHCR</sequence>
<evidence type="ECO:0000256" key="1">
    <source>
        <dbReference type="ARBA" id="ARBA00023172"/>
    </source>
</evidence>
<evidence type="ECO:0000313" key="3">
    <source>
        <dbReference type="EMBL" id="CAE8601735.1"/>
    </source>
</evidence>
<dbReference type="SUPFAM" id="SSF56349">
    <property type="entry name" value="DNA breaking-rejoining enzymes"/>
    <property type="match status" value="1"/>
</dbReference>
<dbReference type="AlphaFoldDB" id="A0A813EI03"/>
<feature type="region of interest" description="Disordered" evidence="2">
    <location>
        <begin position="627"/>
        <end position="648"/>
    </location>
</feature>
<reference evidence="3" key="1">
    <citation type="submission" date="2021-02" db="EMBL/GenBank/DDBJ databases">
        <authorList>
            <person name="Dougan E. K."/>
            <person name="Rhodes N."/>
            <person name="Thang M."/>
            <person name="Chan C."/>
        </authorList>
    </citation>
    <scope>NUCLEOTIDE SEQUENCE</scope>
</reference>
<dbReference type="GO" id="GO:0006310">
    <property type="term" value="P:DNA recombination"/>
    <property type="evidence" value="ECO:0007669"/>
    <property type="project" value="UniProtKB-KW"/>
</dbReference>
<dbReference type="EMBL" id="CAJNNV010013483">
    <property type="protein sequence ID" value="CAE8601735.1"/>
    <property type="molecule type" value="Genomic_DNA"/>
</dbReference>
<comment type="caution">
    <text evidence="3">The sequence shown here is derived from an EMBL/GenBank/DDBJ whole genome shotgun (WGS) entry which is preliminary data.</text>
</comment>
<keyword evidence="4" id="KW-1185">Reference proteome</keyword>
<dbReference type="GO" id="GO:0015074">
    <property type="term" value="P:DNA integration"/>
    <property type="evidence" value="ECO:0007669"/>
    <property type="project" value="InterPro"/>
</dbReference>
<proteinExistence type="predicted"/>
<dbReference type="Gene3D" id="1.10.443.10">
    <property type="entry name" value="Intergrase catalytic core"/>
    <property type="match status" value="1"/>
</dbReference>
<dbReference type="InterPro" id="IPR013762">
    <property type="entry name" value="Integrase-like_cat_sf"/>
</dbReference>
<keyword evidence="1" id="KW-0233">DNA recombination</keyword>
<evidence type="ECO:0000313" key="4">
    <source>
        <dbReference type="Proteomes" id="UP000654075"/>
    </source>
</evidence>
<organism evidence="3 4">
    <name type="scientific">Polarella glacialis</name>
    <name type="common">Dinoflagellate</name>
    <dbReference type="NCBI Taxonomy" id="89957"/>
    <lineage>
        <taxon>Eukaryota</taxon>
        <taxon>Sar</taxon>
        <taxon>Alveolata</taxon>
        <taxon>Dinophyceae</taxon>
        <taxon>Suessiales</taxon>
        <taxon>Suessiaceae</taxon>
        <taxon>Polarella</taxon>
    </lineage>
</organism>
<dbReference type="InterPro" id="IPR011010">
    <property type="entry name" value="DNA_brk_join_enz"/>
</dbReference>
<dbReference type="Proteomes" id="UP000654075">
    <property type="component" value="Unassembled WGS sequence"/>
</dbReference>